<sequence>MDAESDSDIDNKEYKRLVDNVLNLNSRQHVKKPTRTEPTPQISEYNLIKSLNDNEDAVRIHDLTKSLKSHSVQADLRKKVKKAEVKSKTLPKPLEKPQADRIRRSTAYESTKTQLNRWEPVVTKTQLNRWEPVVTSNRVSTNLSFPLKNPNFKYKEARDFMSNWVLKSNLQKELEKLEPKVEVIEVETESTPKLTLREMMEKRRTKSGSY</sequence>
<evidence type="ECO:0000256" key="4">
    <source>
        <dbReference type="ARBA" id="ARBA00023242"/>
    </source>
</evidence>
<dbReference type="GO" id="GO:0006364">
    <property type="term" value="P:rRNA processing"/>
    <property type="evidence" value="ECO:0007669"/>
    <property type="project" value="InterPro"/>
</dbReference>
<name>A0AAW1KJ04_POPJA</name>
<accession>A0AAW1KJ04</accession>
<dbReference type="GO" id="GO:0032040">
    <property type="term" value="C:small-subunit processome"/>
    <property type="evidence" value="ECO:0007669"/>
    <property type="project" value="InterPro"/>
</dbReference>
<gene>
    <name evidence="5" type="ORF">QE152_g22883</name>
</gene>
<dbReference type="Proteomes" id="UP001458880">
    <property type="component" value="Unassembled WGS sequence"/>
</dbReference>
<evidence type="ECO:0000256" key="2">
    <source>
        <dbReference type="ARBA" id="ARBA00007774"/>
    </source>
</evidence>
<keyword evidence="6" id="KW-1185">Reference proteome</keyword>
<reference evidence="5 6" key="1">
    <citation type="journal article" date="2024" name="BMC Genomics">
        <title>De novo assembly and annotation of Popillia japonica's genome with initial clues to its potential as an invasive pest.</title>
        <authorList>
            <person name="Cucini C."/>
            <person name="Boschi S."/>
            <person name="Funari R."/>
            <person name="Cardaioli E."/>
            <person name="Iannotti N."/>
            <person name="Marturano G."/>
            <person name="Paoli F."/>
            <person name="Bruttini M."/>
            <person name="Carapelli A."/>
            <person name="Frati F."/>
            <person name="Nardi F."/>
        </authorList>
    </citation>
    <scope>NUCLEOTIDE SEQUENCE [LARGE SCALE GENOMIC DNA]</scope>
    <source>
        <strain evidence="5">DMR45628</strain>
    </source>
</reference>
<dbReference type="Pfam" id="PF04615">
    <property type="entry name" value="Utp14"/>
    <property type="match status" value="1"/>
</dbReference>
<dbReference type="EMBL" id="JASPKY010000223">
    <property type="protein sequence ID" value="KAK9719053.1"/>
    <property type="molecule type" value="Genomic_DNA"/>
</dbReference>
<dbReference type="PANTHER" id="PTHR14150">
    <property type="entry name" value="U3 SMALL NUCLEOLAR RNA-ASSOCIATED PROTEIN 14"/>
    <property type="match status" value="1"/>
</dbReference>
<comment type="caution">
    <text evidence="5">The sequence shown here is derived from an EMBL/GenBank/DDBJ whole genome shotgun (WGS) entry which is preliminary data.</text>
</comment>
<protein>
    <submittedName>
        <fullName evidence="5">Uncharacterized protein</fullName>
    </submittedName>
</protein>
<evidence type="ECO:0000313" key="5">
    <source>
        <dbReference type="EMBL" id="KAK9719053.1"/>
    </source>
</evidence>
<organism evidence="5 6">
    <name type="scientific">Popillia japonica</name>
    <name type="common">Japanese beetle</name>
    <dbReference type="NCBI Taxonomy" id="7064"/>
    <lineage>
        <taxon>Eukaryota</taxon>
        <taxon>Metazoa</taxon>
        <taxon>Ecdysozoa</taxon>
        <taxon>Arthropoda</taxon>
        <taxon>Hexapoda</taxon>
        <taxon>Insecta</taxon>
        <taxon>Pterygota</taxon>
        <taxon>Neoptera</taxon>
        <taxon>Endopterygota</taxon>
        <taxon>Coleoptera</taxon>
        <taxon>Polyphaga</taxon>
        <taxon>Scarabaeiformia</taxon>
        <taxon>Scarabaeidae</taxon>
        <taxon>Rutelinae</taxon>
        <taxon>Popillia</taxon>
    </lineage>
</organism>
<dbReference type="InterPro" id="IPR006709">
    <property type="entry name" value="SSU_processome_Utp14"/>
</dbReference>
<dbReference type="PANTHER" id="PTHR14150:SF12">
    <property type="entry name" value="U3 SMALL NUCLEOLAR RNA-ASSOCIATED PROTEIN 14 HOMOLOG A"/>
    <property type="match status" value="1"/>
</dbReference>
<comment type="similarity">
    <text evidence="2">Belongs to the UTP14 family.</text>
</comment>
<comment type="subcellular location">
    <subcellularLocation>
        <location evidence="1">Nucleus</location>
        <location evidence="1">Nucleolus</location>
    </subcellularLocation>
</comment>
<dbReference type="AlphaFoldDB" id="A0AAW1KJ04"/>
<keyword evidence="3" id="KW-0597">Phosphoprotein</keyword>
<proteinExistence type="inferred from homology"/>
<evidence type="ECO:0000256" key="3">
    <source>
        <dbReference type="ARBA" id="ARBA00022553"/>
    </source>
</evidence>
<evidence type="ECO:0000313" key="6">
    <source>
        <dbReference type="Proteomes" id="UP001458880"/>
    </source>
</evidence>
<evidence type="ECO:0000256" key="1">
    <source>
        <dbReference type="ARBA" id="ARBA00004604"/>
    </source>
</evidence>
<keyword evidence="4" id="KW-0539">Nucleus</keyword>